<keyword evidence="5" id="KW-0808">Transferase</keyword>
<dbReference type="PANTHER" id="PTHR45887:SF1">
    <property type="entry name" value="TRANSLATION INITIATION FACTOR EIF-2B SUBUNIT EPSILON"/>
    <property type="match status" value="1"/>
</dbReference>
<feature type="region of interest" description="Disordered" evidence="10">
    <location>
        <begin position="427"/>
        <end position="454"/>
    </location>
</feature>
<dbReference type="Gene3D" id="1.25.40.180">
    <property type="match status" value="1"/>
</dbReference>
<evidence type="ECO:0000256" key="6">
    <source>
        <dbReference type="ARBA" id="ARBA00022917"/>
    </source>
</evidence>
<dbReference type="PANTHER" id="PTHR45887">
    <property type="entry name" value="TRANSLATION INITIATION FACTOR EIF-2B SUBUNIT EPSILON"/>
    <property type="match status" value="1"/>
</dbReference>
<dbReference type="GO" id="GO:0005829">
    <property type="term" value="C:cytosol"/>
    <property type="evidence" value="ECO:0007669"/>
    <property type="project" value="UniProtKB-SubCell"/>
</dbReference>
<dbReference type="GO" id="GO:0031369">
    <property type="term" value="F:translation initiation factor binding"/>
    <property type="evidence" value="ECO:0007669"/>
    <property type="project" value="InterPro"/>
</dbReference>
<protein>
    <recommendedName>
        <fullName evidence="7">Translation initiation factor eIF2B subunit epsilon</fullName>
    </recommendedName>
    <alternativeName>
        <fullName evidence="8">eIF2B GDP-GTP exchange factor subunit epsilon</fullName>
    </alternativeName>
</protein>
<sequence>MSSNKTSKSMSKSGSEIVKQEDVTLAVLIADSFSIRFAPVTESKPKALLPLVNRPMIEYSLESLLLSGVQKTFVYCVAHADQIRQYLKESKWMRSVSPMSIEVISQSPDDCRSLGDSLRDIDGKSLIRGDFILMSADVVSNVQLIPILEEHREKKKTDKGIVMTHIFKRSFPGHRSRSAEEELVLAINPTNGRILNYQQTTNLKKLSFPLEMFKENSLVDLHYDFVDTHISICSPVVLPLFSDNFDYQTWGDFVRGILINEEILNNTIYCHVLEGSYAAHVSNVPMYDAVSKDIIQRWAFPLVPDLNRSDKTPRHTLSRHNVYKQPGVTLAKESVLERDVAVGEDTKIGERTFVSQSVIGSRCTIGNDVHINNAYIWDDVEIKNKCRIEVALIADGVVLNEGVEIGRGCVIGPGVILAAGIKIPDNTRLMAHPPKRDNDFETSDEEDDKVATTPVSADSVAYVYHRPIEEDSDAESLIDELWGLDIDEDSESDEDDEDEAADDEDEEHEEELDVGDLPEDLNARSFYNEVLESLQRGYEEKIKGDNLVLEINSSKYAYNVTMKEVNMLVIKAMLSLPSVMTKKAATGTNDDWIALRPILQHFLSVLRNYLKNNQSMLDSLEALEEFGVHNPHFVKSICKVLHFLYGEDVLSEDAILEWYANPPNDPSALKTIRKTVEPFITWLEEAEEESSEESD</sequence>
<dbReference type="InterPro" id="IPR044123">
    <property type="entry name" value="W2_eIF2B_epsilon"/>
</dbReference>
<dbReference type="AlphaFoldDB" id="A0A8J2S9R5"/>
<dbReference type="SUPFAM" id="SSF53448">
    <property type="entry name" value="Nucleotide-diphospho-sugar transferases"/>
    <property type="match status" value="1"/>
</dbReference>
<evidence type="ECO:0000256" key="7">
    <source>
        <dbReference type="ARBA" id="ARBA00044144"/>
    </source>
</evidence>
<evidence type="ECO:0000256" key="3">
    <source>
        <dbReference type="ARBA" id="ARBA00022490"/>
    </source>
</evidence>
<dbReference type="CDD" id="cd04197">
    <property type="entry name" value="eIF-2B_epsilon_N"/>
    <property type="match status" value="1"/>
</dbReference>
<keyword evidence="13" id="KW-1185">Reference proteome</keyword>
<dbReference type="GO" id="GO:0005851">
    <property type="term" value="C:eukaryotic translation initiation factor 2B complex"/>
    <property type="evidence" value="ECO:0007669"/>
    <property type="project" value="TreeGrafter"/>
</dbReference>
<gene>
    <name evidence="12" type="ORF">DGAL_LOCUS17420</name>
</gene>
<dbReference type="FunFam" id="3.90.550.10:FF:000066">
    <property type="entry name" value="Translation initiation factor eIF-2B subunit epsilon"/>
    <property type="match status" value="1"/>
</dbReference>
<dbReference type="PROSITE" id="PS51363">
    <property type="entry name" value="W2"/>
    <property type="match status" value="1"/>
</dbReference>
<dbReference type="InterPro" id="IPR056764">
    <property type="entry name" value="LbH_EIF2B3/5"/>
</dbReference>
<dbReference type="InterPro" id="IPR051956">
    <property type="entry name" value="eIF2B_epsilon"/>
</dbReference>
<comment type="caution">
    <text evidence="12">The sequence shown here is derived from an EMBL/GenBank/DDBJ whole genome shotgun (WGS) entry which is preliminary data.</text>
</comment>
<dbReference type="InterPro" id="IPR005835">
    <property type="entry name" value="NTP_transferase_dom"/>
</dbReference>
<dbReference type="InterPro" id="IPR011004">
    <property type="entry name" value="Trimer_LpxA-like_sf"/>
</dbReference>
<evidence type="ECO:0000256" key="5">
    <source>
        <dbReference type="ARBA" id="ARBA00022679"/>
    </source>
</evidence>
<dbReference type="SUPFAM" id="SSF51161">
    <property type="entry name" value="Trimeric LpxA-like enzymes"/>
    <property type="match status" value="1"/>
</dbReference>
<keyword evidence="4" id="KW-0396">Initiation factor</keyword>
<dbReference type="GO" id="GO:0005085">
    <property type="term" value="F:guanyl-nucleotide exchange factor activity"/>
    <property type="evidence" value="ECO:0007669"/>
    <property type="project" value="InterPro"/>
</dbReference>
<dbReference type="Pfam" id="PF00483">
    <property type="entry name" value="NTP_transferase"/>
    <property type="match status" value="1"/>
</dbReference>
<dbReference type="GO" id="GO:0003743">
    <property type="term" value="F:translation initiation factor activity"/>
    <property type="evidence" value="ECO:0007669"/>
    <property type="project" value="UniProtKB-KW"/>
</dbReference>
<feature type="region of interest" description="Disordered" evidence="10">
    <location>
        <begin position="485"/>
        <end position="517"/>
    </location>
</feature>
<dbReference type="GO" id="GO:0016740">
    <property type="term" value="F:transferase activity"/>
    <property type="evidence" value="ECO:0007669"/>
    <property type="project" value="UniProtKB-KW"/>
</dbReference>
<reference evidence="12" key="1">
    <citation type="submission" date="2021-11" db="EMBL/GenBank/DDBJ databases">
        <authorList>
            <person name="Schell T."/>
        </authorList>
    </citation>
    <scope>NUCLEOTIDE SEQUENCE</scope>
    <source>
        <strain evidence="12">M5</strain>
    </source>
</reference>
<proteinExistence type="inferred from homology"/>
<dbReference type="InterPro" id="IPR003307">
    <property type="entry name" value="W2_domain"/>
</dbReference>
<comment type="subunit">
    <text evidence="9">Component of the translation initiation factor 2B (eIF2B) complex which is a heterodecamer of two sets of five different subunits: alpha, beta, gamma, delta and epsilon. Subunits alpha, beta and delta comprise a regulatory subcomplex and subunits epsilon and gamma comprise a catalytic subcomplex. Within the complex, the hexameric regulatory complex resides at the center, with the two heterodimeric catalytic subcomplexes bound on opposite sides.</text>
</comment>
<dbReference type="EMBL" id="CAKKLH010000341">
    <property type="protein sequence ID" value="CAH0113523.1"/>
    <property type="molecule type" value="Genomic_DNA"/>
</dbReference>
<dbReference type="PROSITE" id="PS00101">
    <property type="entry name" value="HEXAPEP_TRANSFERASES"/>
    <property type="match status" value="1"/>
</dbReference>
<dbReference type="SUPFAM" id="SSF48371">
    <property type="entry name" value="ARM repeat"/>
    <property type="match status" value="1"/>
</dbReference>
<accession>A0A8J2S9R5</accession>
<keyword evidence="6" id="KW-0648">Protein biosynthesis</keyword>
<evidence type="ECO:0000256" key="1">
    <source>
        <dbReference type="ARBA" id="ARBA00004514"/>
    </source>
</evidence>
<evidence type="ECO:0000313" key="13">
    <source>
        <dbReference type="Proteomes" id="UP000789390"/>
    </source>
</evidence>
<dbReference type="Gene3D" id="2.160.10.10">
    <property type="entry name" value="Hexapeptide repeat proteins"/>
    <property type="match status" value="1"/>
</dbReference>
<dbReference type="OrthoDB" id="424572at2759"/>
<dbReference type="Gene3D" id="3.90.550.10">
    <property type="entry name" value="Spore Coat Polysaccharide Biosynthesis Protein SpsA, Chain A"/>
    <property type="match status" value="1"/>
</dbReference>
<dbReference type="Pfam" id="PF25084">
    <property type="entry name" value="LbH_EIF2B"/>
    <property type="match status" value="1"/>
</dbReference>
<dbReference type="InterPro" id="IPR018357">
    <property type="entry name" value="Hexapep_transf_CS"/>
</dbReference>
<comment type="subcellular location">
    <subcellularLocation>
        <location evidence="1">Cytoplasm</location>
        <location evidence="1">Cytosol</location>
    </subcellularLocation>
</comment>
<feature type="domain" description="W2" evidence="11">
    <location>
        <begin position="520"/>
        <end position="693"/>
    </location>
</feature>
<dbReference type="InterPro" id="IPR016024">
    <property type="entry name" value="ARM-type_fold"/>
</dbReference>
<name>A0A8J2S9R5_9CRUS</name>
<organism evidence="12 13">
    <name type="scientific">Daphnia galeata</name>
    <dbReference type="NCBI Taxonomy" id="27404"/>
    <lineage>
        <taxon>Eukaryota</taxon>
        <taxon>Metazoa</taxon>
        <taxon>Ecdysozoa</taxon>
        <taxon>Arthropoda</taxon>
        <taxon>Crustacea</taxon>
        <taxon>Branchiopoda</taxon>
        <taxon>Diplostraca</taxon>
        <taxon>Cladocera</taxon>
        <taxon>Anomopoda</taxon>
        <taxon>Daphniidae</taxon>
        <taxon>Daphnia</taxon>
    </lineage>
</organism>
<dbReference type="SMART" id="SM00515">
    <property type="entry name" value="eIF5C"/>
    <property type="match status" value="1"/>
</dbReference>
<keyword evidence="3" id="KW-0963">Cytoplasm</keyword>
<dbReference type="FunFam" id="1.25.40.180:FF:000022">
    <property type="entry name" value="Translation initiation factor eIF-2B epsilon subunit"/>
    <property type="match status" value="1"/>
</dbReference>
<evidence type="ECO:0000259" key="11">
    <source>
        <dbReference type="PROSITE" id="PS51363"/>
    </source>
</evidence>
<evidence type="ECO:0000256" key="4">
    <source>
        <dbReference type="ARBA" id="ARBA00022540"/>
    </source>
</evidence>
<comment type="similarity">
    <text evidence="2">Belongs to the eIF-2B gamma/epsilon subunits family.</text>
</comment>
<evidence type="ECO:0000313" key="12">
    <source>
        <dbReference type="EMBL" id="CAH0113523.1"/>
    </source>
</evidence>
<dbReference type="Pfam" id="PF02020">
    <property type="entry name" value="W2"/>
    <property type="match status" value="1"/>
</dbReference>
<evidence type="ECO:0000256" key="2">
    <source>
        <dbReference type="ARBA" id="ARBA00007878"/>
    </source>
</evidence>
<evidence type="ECO:0000256" key="10">
    <source>
        <dbReference type="SAM" id="MobiDB-lite"/>
    </source>
</evidence>
<evidence type="ECO:0000256" key="9">
    <source>
        <dbReference type="ARBA" id="ARBA00046432"/>
    </source>
</evidence>
<dbReference type="InterPro" id="IPR029044">
    <property type="entry name" value="Nucleotide-diphossugar_trans"/>
</dbReference>
<dbReference type="CDD" id="cd11558">
    <property type="entry name" value="W2_eIF2B_epsilon"/>
    <property type="match status" value="1"/>
</dbReference>
<dbReference type="InterPro" id="IPR035543">
    <property type="entry name" value="eIF-2B_epsilon_N"/>
</dbReference>
<dbReference type="Proteomes" id="UP000789390">
    <property type="component" value="Unassembled WGS sequence"/>
</dbReference>
<evidence type="ECO:0000256" key="8">
    <source>
        <dbReference type="ARBA" id="ARBA00044345"/>
    </source>
</evidence>